<evidence type="ECO:0000256" key="1">
    <source>
        <dbReference type="SAM" id="SignalP"/>
    </source>
</evidence>
<sequence length="632" mass="70283">MKRKLLSVIVGCILCLSCFTAFADGAEKVEIQFAVGDSVLSINGQNIEVETPYIVGEGTTLVPLRVITEAFGAQVDWDGTTQKITLTYPDVNIVLHINSKVAQVNDHNETLPEPPALSANGITMVPLRFISETFGATVGFDGATSRVTVTKEAIHNDTVQGKTELAKTGDSYFKWSIDTPKNMSIDYRTSNGDSVFYMDGYENRFSVTANYSNPEKGDIQEALSNLKDLAAGTTLMKAETGKDSQGNEFAHVKCKSKEENVELKMIYTKKFDYIVSSVVSLDTPKEDVAKIDELFHSFSTWDGSGEDVYNLSTVDPDGYYLYENNKFKLSVRVPAYLCLNENSQEENVLEFKSKSYEHQNSRCSIAIFSKTENCTAKKLADLDKTSNCGRLNPNLTTFEQLQNYTISGISGLRYGYTVKNSVNDDKSFADVFFELGNYVYNIAVETSEKDTAIIEQILPTFKVEKLSRDEIGDMMRNDPDFSRPLRVDLKSVSFELPGSWQEETNQDISDKSGRYSAFDRNTASLIMFEIYANETAVPAATVMNYVKDSMLKDSAFKNTLIDKVEGVTLNGVTFQKMQLKSVSDDGEILYATIYIGVSKGKVIQITLLEPELFYSGKTGLKVSEVLTNMTVK</sequence>
<feature type="chain" id="PRO_5037434416" evidence="1">
    <location>
        <begin position="24"/>
        <end position="632"/>
    </location>
</feature>
<evidence type="ECO:0000259" key="2">
    <source>
        <dbReference type="Pfam" id="PF07833"/>
    </source>
</evidence>
<keyword evidence="1" id="KW-0732">Signal</keyword>
<dbReference type="InterPro" id="IPR036582">
    <property type="entry name" value="Mao_N_sf"/>
</dbReference>
<feature type="domain" description="Copper amine oxidase-like N-terminal" evidence="2">
    <location>
        <begin position="42"/>
        <end position="148"/>
    </location>
</feature>
<dbReference type="EMBL" id="JACRSU010000005">
    <property type="protein sequence ID" value="MBC8541782.1"/>
    <property type="molecule type" value="Genomic_DNA"/>
</dbReference>
<evidence type="ECO:0000313" key="4">
    <source>
        <dbReference type="Proteomes" id="UP000611762"/>
    </source>
</evidence>
<organism evidence="3 4">
    <name type="scientific">Congzhengia minquanensis</name>
    <dbReference type="NCBI Taxonomy" id="2763657"/>
    <lineage>
        <taxon>Bacteria</taxon>
        <taxon>Bacillati</taxon>
        <taxon>Bacillota</taxon>
        <taxon>Clostridia</taxon>
        <taxon>Eubacteriales</taxon>
        <taxon>Oscillospiraceae</taxon>
        <taxon>Congzhengia</taxon>
    </lineage>
</organism>
<reference evidence="3" key="1">
    <citation type="submission" date="2020-08" db="EMBL/GenBank/DDBJ databases">
        <title>Genome public.</title>
        <authorList>
            <person name="Liu C."/>
            <person name="Sun Q."/>
        </authorList>
    </citation>
    <scope>NUCLEOTIDE SEQUENCE</scope>
    <source>
        <strain evidence="3">H8</strain>
    </source>
</reference>
<gene>
    <name evidence="3" type="ORF">H8698_12410</name>
</gene>
<dbReference type="Proteomes" id="UP000611762">
    <property type="component" value="Unassembled WGS sequence"/>
</dbReference>
<keyword evidence="4" id="KW-1185">Reference proteome</keyword>
<dbReference type="RefSeq" id="WP_249313772.1">
    <property type="nucleotide sequence ID" value="NZ_JACRSU010000005.1"/>
</dbReference>
<dbReference type="AlphaFoldDB" id="A0A926DQ53"/>
<feature type="signal peptide" evidence="1">
    <location>
        <begin position="1"/>
        <end position="23"/>
    </location>
</feature>
<evidence type="ECO:0000313" key="3">
    <source>
        <dbReference type="EMBL" id="MBC8541782.1"/>
    </source>
</evidence>
<comment type="caution">
    <text evidence="3">The sequence shown here is derived from an EMBL/GenBank/DDBJ whole genome shotgun (WGS) entry which is preliminary data.</text>
</comment>
<dbReference type="Gene3D" id="3.30.457.10">
    <property type="entry name" value="Copper amine oxidase-like, N-terminal domain"/>
    <property type="match status" value="1"/>
</dbReference>
<dbReference type="InterPro" id="IPR012854">
    <property type="entry name" value="Cu_amine_oxidase-like_N"/>
</dbReference>
<protein>
    <submittedName>
        <fullName evidence="3">Copper amine oxidase N-terminal domain-containing protein</fullName>
    </submittedName>
</protein>
<dbReference type="SUPFAM" id="SSF55383">
    <property type="entry name" value="Copper amine oxidase, domain N"/>
    <property type="match status" value="1"/>
</dbReference>
<name>A0A926DQ53_9FIRM</name>
<accession>A0A926DQ53</accession>
<dbReference type="Pfam" id="PF07833">
    <property type="entry name" value="Cu_amine_oxidN1"/>
    <property type="match status" value="1"/>
</dbReference>
<proteinExistence type="predicted"/>